<dbReference type="KEGG" id="spai:FPZ24_02185"/>
<dbReference type="RefSeq" id="WP_146569514.1">
    <property type="nucleotide sequence ID" value="NZ_CP042306.1"/>
</dbReference>
<name>A0A5B8LGZ4_9SPHN</name>
<evidence type="ECO:0000313" key="1">
    <source>
        <dbReference type="EMBL" id="QDZ06430.1"/>
    </source>
</evidence>
<dbReference type="Proteomes" id="UP000315673">
    <property type="component" value="Chromosome"/>
</dbReference>
<accession>A0A5B8LGZ4</accession>
<proteinExistence type="predicted"/>
<dbReference type="AlphaFoldDB" id="A0A5B8LGZ4"/>
<organism evidence="1 2">
    <name type="scientific">Sphingomonas panacisoli</name>
    <dbReference type="NCBI Taxonomy" id="1813879"/>
    <lineage>
        <taxon>Bacteria</taxon>
        <taxon>Pseudomonadati</taxon>
        <taxon>Pseudomonadota</taxon>
        <taxon>Alphaproteobacteria</taxon>
        <taxon>Sphingomonadales</taxon>
        <taxon>Sphingomonadaceae</taxon>
        <taxon>Sphingomonas</taxon>
    </lineage>
</organism>
<dbReference type="EMBL" id="CP042306">
    <property type="protein sequence ID" value="QDZ06430.1"/>
    <property type="molecule type" value="Genomic_DNA"/>
</dbReference>
<gene>
    <name evidence="1" type="ORF">FPZ24_02185</name>
</gene>
<sequence length="143" mass="16116">MTALSGEKHLTVAYRRWLISPNDIVFDVWRLAPDGSMADMDRQLFKAAEALKGRPFDHVVLAYHGVGRFMIDGAHFGVIGDSWSYQNPIFIVRTLPENVSDMTGKPAFETWTGGLLGVVSQQMEDHNKLHEQWYLRAEAGLTP</sequence>
<reference evidence="1 2" key="1">
    <citation type="submission" date="2019-07" db="EMBL/GenBank/DDBJ databases">
        <title>Full genome sequence of Sphingomonas sp. 4R-6-7(HKS19).</title>
        <authorList>
            <person name="Im W.-T."/>
        </authorList>
    </citation>
    <scope>NUCLEOTIDE SEQUENCE [LARGE SCALE GENOMIC DNA]</scope>
    <source>
        <strain evidence="1 2">HKS19</strain>
    </source>
</reference>
<keyword evidence="2" id="KW-1185">Reference proteome</keyword>
<dbReference type="OrthoDB" id="8455690at2"/>
<evidence type="ECO:0000313" key="2">
    <source>
        <dbReference type="Proteomes" id="UP000315673"/>
    </source>
</evidence>
<protein>
    <submittedName>
        <fullName evidence="1">Uncharacterized protein</fullName>
    </submittedName>
</protein>